<comment type="caution">
    <text evidence="1">The sequence shown here is derived from an EMBL/GenBank/DDBJ whole genome shotgun (WGS) entry which is preliminary data.</text>
</comment>
<evidence type="ECO:0000313" key="2">
    <source>
        <dbReference type="Proteomes" id="UP000234345"/>
    </source>
</evidence>
<dbReference type="Gene3D" id="3.30.40.190">
    <property type="match status" value="1"/>
</dbReference>
<proteinExistence type="predicted"/>
<dbReference type="Proteomes" id="UP000234345">
    <property type="component" value="Unassembled WGS sequence"/>
</dbReference>
<organism evidence="1 2">
    <name type="scientific">Xanthomonas campestris pv. phaseoli</name>
    <dbReference type="NCBI Taxonomy" id="317013"/>
    <lineage>
        <taxon>Bacteria</taxon>
        <taxon>Pseudomonadati</taxon>
        <taxon>Pseudomonadota</taxon>
        <taxon>Gammaproteobacteria</taxon>
        <taxon>Lysobacterales</taxon>
        <taxon>Lysobacteraceae</taxon>
        <taxon>Xanthomonas</taxon>
    </lineage>
</organism>
<dbReference type="EMBL" id="OCZC01000058">
    <property type="protein sequence ID" value="SOO23955.1"/>
    <property type="molecule type" value="Genomic_DNA"/>
</dbReference>
<reference evidence="1 2" key="1">
    <citation type="submission" date="2017-10" db="EMBL/GenBank/DDBJ databases">
        <authorList>
            <person name="Regsiter A."/>
            <person name="William W."/>
        </authorList>
    </citation>
    <scope>NUCLEOTIDE SEQUENCE [LARGE SCALE GENOMIC DNA]</scope>
    <source>
        <strain evidence="1 2">CFBP6991</strain>
    </source>
</reference>
<accession>A0A7Z7NHA6</accession>
<protein>
    <submittedName>
        <fullName evidence="1">Uncharacterized protein</fullName>
    </submittedName>
</protein>
<name>A0A7Z7NHA6_XANCH</name>
<dbReference type="AlphaFoldDB" id="A0A7Z7NHA6"/>
<evidence type="ECO:0000313" key="1">
    <source>
        <dbReference type="EMBL" id="SOO23955.1"/>
    </source>
</evidence>
<sequence>MRTKNAKAITPAERAHLEAVKWLPCSVCNAPGPSDAHHIKQGQHFTVVALCKDCHQGSVNGLHGQRRMWLVMKMDELAALNVTLQRLHEQRSRAA</sequence>
<gene>
    <name evidence="1" type="ORF">XFF6991_310125</name>
</gene>
<dbReference type="RefSeq" id="WP_099801859.1">
    <property type="nucleotide sequence ID" value="NZ_OCZC01000058.1"/>
</dbReference>